<dbReference type="EMBL" id="JRRC01484336">
    <property type="protein sequence ID" value="KHG07888.1"/>
    <property type="molecule type" value="Genomic_DNA"/>
</dbReference>
<accession>A0A0B0N0K5</accession>
<reference evidence="2" key="1">
    <citation type="submission" date="2014-09" db="EMBL/GenBank/DDBJ databases">
        <authorList>
            <person name="Mudge J."/>
            <person name="Ramaraj T."/>
            <person name="Lindquist I.E."/>
            <person name="Bharti A.K."/>
            <person name="Sundararajan A."/>
            <person name="Cameron C.T."/>
            <person name="Woodward J.E."/>
            <person name="May G.D."/>
            <person name="Brubaker C."/>
            <person name="Broadhvest J."/>
            <person name="Wilkins T.A."/>
        </authorList>
    </citation>
    <scope>NUCLEOTIDE SEQUENCE</scope>
    <source>
        <strain evidence="2">cv. AKA8401</strain>
    </source>
</reference>
<evidence type="ECO:0000313" key="2">
    <source>
        <dbReference type="Proteomes" id="UP000032142"/>
    </source>
</evidence>
<proteinExistence type="predicted"/>
<organism evidence="1 2">
    <name type="scientific">Gossypium arboreum</name>
    <name type="common">Tree cotton</name>
    <name type="synonym">Gossypium nanking</name>
    <dbReference type="NCBI Taxonomy" id="29729"/>
    <lineage>
        <taxon>Eukaryota</taxon>
        <taxon>Viridiplantae</taxon>
        <taxon>Streptophyta</taxon>
        <taxon>Embryophyta</taxon>
        <taxon>Tracheophyta</taxon>
        <taxon>Spermatophyta</taxon>
        <taxon>Magnoliopsida</taxon>
        <taxon>eudicotyledons</taxon>
        <taxon>Gunneridae</taxon>
        <taxon>Pentapetalae</taxon>
        <taxon>rosids</taxon>
        <taxon>malvids</taxon>
        <taxon>Malvales</taxon>
        <taxon>Malvaceae</taxon>
        <taxon>Malvoideae</taxon>
        <taxon>Gossypium</taxon>
    </lineage>
</organism>
<gene>
    <name evidence="1" type="ORF">F383_35019</name>
</gene>
<dbReference type="AlphaFoldDB" id="A0A0B0N0K5"/>
<dbReference type="Proteomes" id="UP000032142">
    <property type="component" value="Unassembled WGS sequence"/>
</dbReference>
<keyword evidence="2" id="KW-1185">Reference proteome</keyword>
<sequence length="24" mass="2702">MRFPAPILQQSPFSKIPLAAQTLF</sequence>
<name>A0A0B0N0K5_GOSAR</name>
<evidence type="ECO:0000313" key="1">
    <source>
        <dbReference type="EMBL" id="KHG07888.1"/>
    </source>
</evidence>
<comment type="caution">
    <text evidence="1">The sequence shown here is derived from an EMBL/GenBank/DDBJ whole genome shotgun (WGS) entry which is preliminary data.</text>
</comment>
<protein>
    <submittedName>
        <fullName evidence="1">Uncharacterized protein</fullName>
    </submittedName>
</protein>